<keyword evidence="7 20" id="KW-0735">Signal-anchor</keyword>
<dbReference type="AlphaFoldDB" id="A0A437CYE2"/>
<feature type="binding site" evidence="16">
    <location>
        <begin position="306"/>
        <end position="308"/>
    </location>
    <ligand>
        <name>UDP-alpha-D-glucuronate</name>
        <dbReference type="ChEBI" id="CHEBI:58052"/>
    </ligand>
</feature>
<keyword evidence="12 17" id="KW-0464">Manganese</keyword>
<feature type="active site" description="Proton donor/acceptor" evidence="15">
    <location>
        <position position="279"/>
    </location>
</feature>
<sequence>MLSVLRETVHALLKKSLLLLPSFLHSRLVVFLFCAGKALELLFPLQCSNIKTAPQSVYYKEAVRTKYVYTRPPPWSSSLPVIYAITPTYTRLVQKAELTRLANTFLHVPNLHWIVVEDSNKTSSLVSHLLQSTGLNHTHLHVATPLKFKVRGGMKLKPPRGTLQRNLGLQWLRQAFSANDSQQGVVYFADDDNTYSLELFEEMRFTTKVSVWPVAFVGSLLYESPKVNSSGKVYGWRVLFDPRRPFAIDMAGFAVNLKLILTKPQASFKLTDVKPGYQESSLLTDLVSLGDLEPKASNCTKVLVWHTRTQNPLLRKNITGFVDVIGEV</sequence>
<evidence type="ECO:0000256" key="19">
    <source>
        <dbReference type="PIRSR" id="PIRSR605027-6"/>
    </source>
</evidence>
<dbReference type="GO" id="GO:0050650">
    <property type="term" value="P:chondroitin sulfate proteoglycan biosynthetic process"/>
    <property type="evidence" value="ECO:0007669"/>
    <property type="project" value="TreeGrafter"/>
</dbReference>
<evidence type="ECO:0000256" key="15">
    <source>
        <dbReference type="PIRSR" id="PIRSR605027-1"/>
    </source>
</evidence>
<evidence type="ECO:0000256" key="1">
    <source>
        <dbReference type="ARBA" id="ARBA00001936"/>
    </source>
</evidence>
<evidence type="ECO:0000256" key="20">
    <source>
        <dbReference type="RuleBase" id="RU363127"/>
    </source>
</evidence>
<keyword evidence="6 17" id="KW-0479">Metal-binding</keyword>
<reference evidence="21 22" key="2">
    <citation type="submission" date="2019-01" db="EMBL/GenBank/DDBJ databases">
        <title>A chromosome length genome reference of the Java medaka (oryzias javanicus).</title>
        <authorList>
            <person name="Herpin A."/>
            <person name="Takehana Y."/>
            <person name="Naruse K."/>
            <person name="Ansai S."/>
            <person name="Kawaguchi M."/>
        </authorList>
    </citation>
    <scope>NUCLEOTIDE SEQUENCE [LARGE SCALE GENOMIC DNA]</scope>
    <source>
        <strain evidence="21">RS831</strain>
        <tissue evidence="21">Whole body</tissue>
    </source>
</reference>
<reference evidence="21 22" key="1">
    <citation type="submission" date="2018-11" db="EMBL/GenBank/DDBJ databases">
        <authorList>
            <person name="Lopez-Roques C."/>
            <person name="Donnadieu C."/>
            <person name="Bouchez O."/>
            <person name="Klopp C."/>
            <person name="Cabau C."/>
            <person name="Zahm M."/>
        </authorList>
    </citation>
    <scope>NUCLEOTIDE SEQUENCE [LARGE SCALE GENOMIC DNA]</scope>
    <source>
        <strain evidence="21">RS831</strain>
        <tissue evidence="21">Whole body</tissue>
    </source>
</reference>
<keyword evidence="8" id="KW-1133">Transmembrane helix</keyword>
<comment type="cofactor">
    <cofactor evidence="1 17 20">
        <name>Mn(2+)</name>
        <dbReference type="ChEBI" id="CHEBI:29035"/>
    </cofactor>
</comment>
<dbReference type="FunFam" id="3.90.550.10:FF:000010">
    <property type="entry name" value="Galactosylgalactosylxylosylprotein 3-beta-glucuronosyltransferase"/>
    <property type="match status" value="1"/>
</dbReference>
<proteinExistence type="inferred from homology"/>
<evidence type="ECO:0000256" key="11">
    <source>
        <dbReference type="ARBA" id="ARBA00023180"/>
    </source>
</evidence>
<dbReference type="Proteomes" id="UP000283210">
    <property type="component" value="Chromosome 10"/>
</dbReference>
<dbReference type="Pfam" id="PF03360">
    <property type="entry name" value="Glyco_transf_43"/>
    <property type="match status" value="1"/>
</dbReference>
<feature type="glycosylation site" description="N-linked (GlcNAc...) asparagine" evidence="19">
    <location>
        <position position="298"/>
    </location>
</feature>
<comment type="catalytic activity">
    <reaction evidence="13 20">
        <text>3-O-(beta-D-galactosyl-(1-&gt;3)-beta-D-galactosyl-(1-&gt;4)-beta-D-xylosyl)-L-seryl-[protein] + UDP-alpha-D-glucuronate = 3-O-(beta-D-GlcA-(1-&gt;3)-beta-D-Gal-(1-&gt;3)-beta-D-Gal-(1-&gt;4)-beta-D-Xyl)-L-seryl-[protein] + UDP + H(+)</text>
        <dbReference type="Rhea" id="RHEA:24168"/>
        <dbReference type="Rhea" id="RHEA-COMP:12571"/>
        <dbReference type="Rhea" id="RHEA-COMP:12573"/>
        <dbReference type="ChEBI" id="CHEBI:15378"/>
        <dbReference type="ChEBI" id="CHEBI:58052"/>
        <dbReference type="ChEBI" id="CHEBI:58223"/>
        <dbReference type="ChEBI" id="CHEBI:132090"/>
        <dbReference type="ChEBI" id="CHEBI:132093"/>
        <dbReference type="EC" id="2.4.1.135"/>
    </reaction>
</comment>
<dbReference type="GO" id="GO:0015018">
    <property type="term" value="F:galactosylgalactosylxylosylprotein 3-beta-glucuronosyltransferase activity"/>
    <property type="evidence" value="ECO:0007669"/>
    <property type="project" value="UniProtKB-UniRule"/>
</dbReference>
<evidence type="ECO:0000256" key="5">
    <source>
        <dbReference type="ARBA" id="ARBA00022692"/>
    </source>
</evidence>
<feature type="site" description="Interaction with galactose moiety of substrate glycoprotein" evidence="18">
    <location>
        <position position="223"/>
    </location>
</feature>
<feature type="binding site" evidence="16">
    <location>
        <begin position="87"/>
        <end position="89"/>
    </location>
    <ligand>
        <name>UDP-alpha-D-glucuronate</name>
        <dbReference type="ChEBI" id="CHEBI:58052"/>
    </ligand>
</feature>
<dbReference type="UniPathway" id="UPA00378"/>
<evidence type="ECO:0000256" key="14">
    <source>
        <dbReference type="ARBA" id="ARBA00060399"/>
    </source>
</evidence>
<dbReference type="EMBL" id="CM012446">
    <property type="protein sequence ID" value="RVE67617.1"/>
    <property type="molecule type" value="Genomic_DNA"/>
</dbReference>
<evidence type="ECO:0000256" key="10">
    <source>
        <dbReference type="ARBA" id="ARBA00023136"/>
    </source>
</evidence>
<dbReference type="PANTHER" id="PTHR10896:SF69">
    <property type="entry name" value="GALACTOSYLGALACTOSYLXYLOSYLPROTEIN 3-BETA-GLUCURONOSYLTRANSFERASE"/>
    <property type="match status" value="1"/>
</dbReference>
<feature type="binding site" evidence="16">
    <location>
        <begin position="190"/>
        <end position="192"/>
    </location>
    <ligand>
        <name>UDP-alpha-D-glucuronate</name>
        <dbReference type="ChEBI" id="CHEBI:58052"/>
    </ligand>
</feature>
<comment type="pathway">
    <text evidence="20">Protein modification; protein glycosylation.</text>
</comment>
<dbReference type="GO" id="GO:0005975">
    <property type="term" value="P:carbohydrate metabolic process"/>
    <property type="evidence" value="ECO:0007669"/>
    <property type="project" value="TreeGrafter"/>
</dbReference>
<keyword evidence="4 20" id="KW-0808">Transferase</keyword>
<keyword evidence="22" id="KW-1185">Reference proteome</keyword>
<keyword evidence="11 19" id="KW-0325">Glycoprotein</keyword>
<dbReference type="SUPFAM" id="SSF53448">
    <property type="entry name" value="Nucleotide-diphospho-sugar transferases"/>
    <property type="match status" value="1"/>
</dbReference>
<comment type="similarity">
    <text evidence="2 20">Belongs to the glycosyltransferase 43 family.</text>
</comment>
<keyword evidence="9 20" id="KW-0333">Golgi apparatus</keyword>
<evidence type="ECO:0000313" key="21">
    <source>
        <dbReference type="EMBL" id="RVE67617.1"/>
    </source>
</evidence>
<dbReference type="GO" id="GO:0046872">
    <property type="term" value="F:metal ion binding"/>
    <property type="evidence" value="ECO:0007669"/>
    <property type="project" value="UniProtKB-KW"/>
</dbReference>
<accession>A0A437CYE2</accession>
<dbReference type="OrthoDB" id="675023at2759"/>
<dbReference type="Gene3D" id="3.90.550.10">
    <property type="entry name" value="Spore Coat Polysaccharide Biosynthesis Protein SpsA, Chain A"/>
    <property type="match status" value="1"/>
</dbReference>
<dbReference type="CDD" id="cd00218">
    <property type="entry name" value="GlcAT-I"/>
    <property type="match status" value="1"/>
</dbReference>
<evidence type="ECO:0000256" key="8">
    <source>
        <dbReference type="ARBA" id="ARBA00022989"/>
    </source>
</evidence>
<protein>
    <recommendedName>
        <fullName evidence="3 20">Galactosylgalactosylxylosylprotein 3-beta-glucuronosyltransferase</fullName>
        <ecNumber evidence="3 20">2.4.1.135</ecNumber>
    </recommendedName>
</protein>
<dbReference type="GO" id="GO:0000139">
    <property type="term" value="C:Golgi membrane"/>
    <property type="evidence" value="ECO:0007669"/>
    <property type="project" value="UniProtKB-SubCell"/>
</dbReference>
<comment type="subcellular location">
    <subcellularLocation>
        <location evidence="14">Endomembrane system</location>
        <topology evidence="14">Single-pass type II membrane protein</topology>
    </subcellularLocation>
    <subcellularLocation>
        <location evidence="20">Golgi apparatus membrane</location>
        <topology evidence="20">Single-pass type II membrane protein</topology>
    </subcellularLocation>
</comment>
<keyword evidence="10" id="KW-0472">Membrane</keyword>
<dbReference type="EC" id="2.4.1.135" evidence="3 20"/>
<gene>
    <name evidence="21" type="ORF">OJAV_G00104580</name>
</gene>
<dbReference type="InterPro" id="IPR005027">
    <property type="entry name" value="Glyco_trans_43"/>
</dbReference>
<evidence type="ECO:0000313" key="22">
    <source>
        <dbReference type="Proteomes" id="UP000283210"/>
    </source>
</evidence>
<evidence type="ECO:0000256" key="18">
    <source>
        <dbReference type="PIRSR" id="PIRSR605027-4"/>
    </source>
</evidence>
<organism evidence="21 22">
    <name type="scientific">Oryzias javanicus</name>
    <name type="common">Javanese ricefish</name>
    <name type="synonym">Aplocheilus javanicus</name>
    <dbReference type="NCBI Taxonomy" id="123683"/>
    <lineage>
        <taxon>Eukaryota</taxon>
        <taxon>Metazoa</taxon>
        <taxon>Chordata</taxon>
        <taxon>Craniata</taxon>
        <taxon>Vertebrata</taxon>
        <taxon>Euteleostomi</taxon>
        <taxon>Actinopterygii</taxon>
        <taxon>Neopterygii</taxon>
        <taxon>Teleostei</taxon>
        <taxon>Neoteleostei</taxon>
        <taxon>Acanthomorphata</taxon>
        <taxon>Ovalentaria</taxon>
        <taxon>Atherinomorphae</taxon>
        <taxon>Beloniformes</taxon>
        <taxon>Adrianichthyidae</taxon>
        <taxon>Oryziinae</taxon>
        <taxon>Oryzias</taxon>
    </lineage>
</organism>
<evidence type="ECO:0000256" key="7">
    <source>
        <dbReference type="ARBA" id="ARBA00022968"/>
    </source>
</evidence>
<feature type="binding site" evidence="16">
    <location>
        <position position="160"/>
    </location>
    <ligand>
        <name>UDP-alpha-D-glucuronate</name>
        <dbReference type="ChEBI" id="CHEBI:58052"/>
    </ligand>
</feature>
<evidence type="ECO:0000256" key="12">
    <source>
        <dbReference type="ARBA" id="ARBA00023211"/>
    </source>
</evidence>
<dbReference type="InterPro" id="IPR029044">
    <property type="entry name" value="Nucleotide-diphossugar_trans"/>
</dbReference>
<evidence type="ECO:0000256" key="3">
    <source>
        <dbReference type="ARBA" id="ARBA00012641"/>
    </source>
</evidence>
<dbReference type="PANTHER" id="PTHR10896">
    <property type="entry name" value="GALACTOSYLGALACTOSYLXYLOSYLPROTEIN 3-BETA-GLUCURONOSYLTRANSFERASE BETA-1,3-GLUCURONYLTRANSFERASE"/>
    <property type="match status" value="1"/>
</dbReference>
<evidence type="ECO:0000256" key="9">
    <source>
        <dbReference type="ARBA" id="ARBA00023034"/>
    </source>
</evidence>
<evidence type="ECO:0000256" key="13">
    <source>
        <dbReference type="ARBA" id="ARBA00047979"/>
    </source>
</evidence>
<evidence type="ECO:0000256" key="6">
    <source>
        <dbReference type="ARBA" id="ARBA00022723"/>
    </source>
</evidence>
<feature type="binding site" evidence="17">
    <location>
        <position position="192"/>
    </location>
    <ligand>
        <name>Mn(2+)</name>
        <dbReference type="ChEBI" id="CHEBI:29035"/>
    </ligand>
</feature>
<name>A0A437CYE2_ORYJA</name>
<evidence type="ECO:0000256" key="2">
    <source>
        <dbReference type="ARBA" id="ARBA00007706"/>
    </source>
</evidence>
<feature type="binding site" evidence="16">
    <location>
        <position position="165"/>
    </location>
    <ligand>
        <name>UDP-alpha-D-glucuronate</name>
        <dbReference type="ChEBI" id="CHEBI:58052"/>
    </ligand>
</feature>
<keyword evidence="5" id="KW-0812">Transmembrane</keyword>
<evidence type="ECO:0000256" key="4">
    <source>
        <dbReference type="ARBA" id="ARBA00022679"/>
    </source>
</evidence>
<evidence type="ECO:0000256" key="17">
    <source>
        <dbReference type="PIRSR" id="PIRSR605027-3"/>
    </source>
</evidence>
<evidence type="ECO:0000256" key="16">
    <source>
        <dbReference type="PIRSR" id="PIRSR605027-2"/>
    </source>
</evidence>
<feature type="binding site" evidence="16">
    <location>
        <position position="118"/>
    </location>
    <ligand>
        <name>UDP-alpha-D-glucuronate</name>
        <dbReference type="ChEBI" id="CHEBI:58052"/>
    </ligand>
</feature>